<proteinExistence type="predicted"/>
<evidence type="ECO:0000313" key="6">
    <source>
        <dbReference type="EMBL" id="MDP9793637.1"/>
    </source>
</evidence>
<keyword evidence="2 4" id="KW-0238">DNA-binding</keyword>
<keyword evidence="1" id="KW-0805">Transcription regulation</keyword>
<evidence type="ECO:0000259" key="5">
    <source>
        <dbReference type="PROSITE" id="PS50977"/>
    </source>
</evidence>
<dbReference type="InterPro" id="IPR001647">
    <property type="entry name" value="HTH_TetR"/>
</dbReference>
<evidence type="ECO:0000256" key="2">
    <source>
        <dbReference type="ARBA" id="ARBA00023125"/>
    </source>
</evidence>
<dbReference type="InterPro" id="IPR050109">
    <property type="entry name" value="HTH-type_TetR-like_transc_reg"/>
</dbReference>
<gene>
    <name evidence="6" type="ORF">J2S43_002149</name>
</gene>
<sequence length="202" mass="22099">MAANPNSRRAQAAEQTRELILRAALERFTADGYAKATVNDIAKAAGVVVATVYTSVGGKPVLLEHLVRRGVEGTEVAETQRRIAVATTGREVIDLVAAGTGHTYREHRAVIELLLDTATSEPSARRILTVANASYRRALGTVAARLDELGALADDVDTARATDVLWYLFGVWSWPRLLRDATWTADEAESWLRETATRMLLR</sequence>
<evidence type="ECO:0000313" key="7">
    <source>
        <dbReference type="Proteomes" id="UP001240984"/>
    </source>
</evidence>
<feature type="DNA-binding region" description="H-T-H motif" evidence="4">
    <location>
        <begin position="37"/>
        <end position="56"/>
    </location>
</feature>
<dbReference type="PANTHER" id="PTHR30055:SF234">
    <property type="entry name" value="HTH-TYPE TRANSCRIPTIONAL REGULATOR BETI"/>
    <property type="match status" value="1"/>
</dbReference>
<evidence type="ECO:0000256" key="1">
    <source>
        <dbReference type="ARBA" id="ARBA00023015"/>
    </source>
</evidence>
<protein>
    <submittedName>
        <fullName evidence="6">AcrR family transcriptional regulator</fullName>
    </submittedName>
</protein>
<dbReference type="PANTHER" id="PTHR30055">
    <property type="entry name" value="HTH-TYPE TRANSCRIPTIONAL REGULATOR RUTR"/>
    <property type="match status" value="1"/>
</dbReference>
<name>A0ABT9MQF1_9ACTN</name>
<reference evidence="6 7" key="1">
    <citation type="submission" date="2023-07" db="EMBL/GenBank/DDBJ databases">
        <title>Sequencing the genomes of 1000 actinobacteria strains.</title>
        <authorList>
            <person name="Klenk H.-P."/>
        </authorList>
    </citation>
    <scope>NUCLEOTIDE SEQUENCE [LARGE SCALE GENOMIC DNA]</scope>
    <source>
        <strain evidence="6 7">DSM 44710</strain>
    </source>
</reference>
<dbReference type="EMBL" id="JAUSRA010000001">
    <property type="protein sequence ID" value="MDP9793637.1"/>
    <property type="molecule type" value="Genomic_DNA"/>
</dbReference>
<dbReference type="PROSITE" id="PS50977">
    <property type="entry name" value="HTH_TETR_2"/>
    <property type="match status" value="1"/>
</dbReference>
<keyword evidence="7" id="KW-1185">Reference proteome</keyword>
<evidence type="ECO:0000256" key="3">
    <source>
        <dbReference type="ARBA" id="ARBA00023163"/>
    </source>
</evidence>
<dbReference type="SUPFAM" id="SSF46689">
    <property type="entry name" value="Homeodomain-like"/>
    <property type="match status" value="1"/>
</dbReference>
<evidence type="ECO:0000256" key="4">
    <source>
        <dbReference type="PROSITE-ProRule" id="PRU00335"/>
    </source>
</evidence>
<dbReference type="Proteomes" id="UP001240984">
    <property type="component" value="Unassembled WGS sequence"/>
</dbReference>
<dbReference type="Gene3D" id="1.10.357.10">
    <property type="entry name" value="Tetracycline Repressor, domain 2"/>
    <property type="match status" value="1"/>
</dbReference>
<dbReference type="InterPro" id="IPR009057">
    <property type="entry name" value="Homeodomain-like_sf"/>
</dbReference>
<organism evidence="6 7">
    <name type="scientific">Catenuloplanes nepalensis</name>
    <dbReference type="NCBI Taxonomy" id="587533"/>
    <lineage>
        <taxon>Bacteria</taxon>
        <taxon>Bacillati</taxon>
        <taxon>Actinomycetota</taxon>
        <taxon>Actinomycetes</taxon>
        <taxon>Micromonosporales</taxon>
        <taxon>Micromonosporaceae</taxon>
        <taxon>Catenuloplanes</taxon>
    </lineage>
</organism>
<accession>A0ABT9MQF1</accession>
<feature type="domain" description="HTH tetR-type" evidence="5">
    <location>
        <begin position="14"/>
        <end position="74"/>
    </location>
</feature>
<dbReference type="RefSeq" id="WP_306828709.1">
    <property type="nucleotide sequence ID" value="NZ_JAUSRA010000001.1"/>
</dbReference>
<comment type="caution">
    <text evidence="6">The sequence shown here is derived from an EMBL/GenBank/DDBJ whole genome shotgun (WGS) entry which is preliminary data.</text>
</comment>
<keyword evidence="3" id="KW-0804">Transcription</keyword>
<dbReference type="Pfam" id="PF00440">
    <property type="entry name" value="TetR_N"/>
    <property type="match status" value="1"/>
</dbReference>